<dbReference type="AlphaFoldDB" id="A0A8G2BLT6"/>
<evidence type="ECO:0000313" key="1">
    <source>
        <dbReference type="EMBL" id="SDG44302.1"/>
    </source>
</evidence>
<gene>
    <name evidence="1" type="ORF">SAMN05660686_04442</name>
</gene>
<comment type="caution">
    <text evidence="1">The sequence shown here is derived from an EMBL/GenBank/DDBJ whole genome shotgun (WGS) entry which is preliminary data.</text>
</comment>
<dbReference type="OrthoDB" id="9874926at2"/>
<dbReference type="EMBL" id="FNBW01000017">
    <property type="protein sequence ID" value="SDG44302.1"/>
    <property type="molecule type" value="Genomic_DNA"/>
</dbReference>
<dbReference type="Proteomes" id="UP000198615">
    <property type="component" value="Unassembled WGS sequence"/>
</dbReference>
<protein>
    <submittedName>
        <fullName evidence="1">Uncharacterized protein</fullName>
    </submittedName>
</protein>
<reference evidence="1 2" key="1">
    <citation type="submission" date="2016-10" db="EMBL/GenBank/DDBJ databases">
        <authorList>
            <person name="Varghese N."/>
            <person name="Submissions S."/>
        </authorList>
    </citation>
    <scope>NUCLEOTIDE SEQUENCE [LARGE SCALE GENOMIC DNA]</scope>
    <source>
        <strain evidence="1 2">DSM 18839</strain>
    </source>
</reference>
<dbReference type="RefSeq" id="WP_028792600.1">
    <property type="nucleotide sequence ID" value="NZ_FNBW01000017.1"/>
</dbReference>
<evidence type="ECO:0000313" key="2">
    <source>
        <dbReference type="Proteomes" id="UP000198615"/>
    </source>
</evidence>
<proteinExistence type="predicted"/>
<organism evidence="1 2">
    <name type="scientific">Thalassobaculum litoreum DSM 18839</name>
    <dbReference type="NCBI Taxonomy" id="1123362"/>
    <lineage>
        <taxon>Bacteria</taxon>
        <taxon>Pseudomonadati</taxon>
        <taxon>Pseudomonadota</taxon>
        <taxon>Alphaproteobacteria</taxon>
        <taxon>Rhodospirillales</taxon>
        <taxon>Thalassobaculaceae</taxon>
        <taxon>Thalassobaculum</taxon>
    </lineage>
</organism>
<keyword evidence="2" id="KW-1185">Reference proteome</keyword>
<name>A0A8G2BLT6_9PROT</name>
<sequence>MRDIDPIHFEASNDGAVALGVAHARHVPMMSAVSLCGRAAGPVQLDTVFGVANENVPTAEGLLFNQLPMAIRGAIDEWALHLSARPWRFRREAMTHFARVFADQFRQHMDEMTDEEFESLKEVGFTCLLERMDNGARIGDLHQARIYLDSVHDHHREAARRFLNSQAPRALHQA</sequence>
<accession>A0A8G2BLT6</accession>